<keyword evidence="4" id="KW-1185">Reference proteome</keyword>
<evidence type="ECO:0000256" key="1">
    <source>
        <dbReference type="SAM" id="MobiDB-lite"/>
    </source>
</evidence>
<evidence type="ECO:0008006" key="5">
    <source>
        <dbReference type="Google" id="ProtNLM"/>
    </source>
</evidence>
<feature type="region of interest" description="Disordered" evidence="1">
    <location>
        <begin position="324"/>
        <end position="353"/>
    </location>
</feature>
<feature type="compositionally biased region" description="Polar residues" evidence="1">
    <location>
        <begin position="455"/>
        <end position="467"/>
    </location>
</feature>
<evidence type="ECO:0000256" key="2">
    <source>
        <dbReference type="SAM" id="Phobius"/>
    </source>
</evidence>
<dbReference type="EMBL" id="LGRX02004564">
    <property type="protein sequence ID" value="KAK3280037.1"/>
    <property type="molecule type" value="Genomic_DNA"/>
</dbReference>
<feature type="region of interest" description="Disordered" evidence="1">
    <location>
        <begin position="447"/>
        <end position="515"/>
    </location>
</feature>
<dbReference type="AlphaFoldDB" id="A0AAE0LCH1"/>
<dbReference type="SUPFAM" id="SSF52540">
    <property type="entry name" value="P-loop containing nucleoside triphosphate hydrolases"/>
    <property type="match status" value="1"/>
</dbReference>
<feature type="transmembrane region" description="Helical" evidence="2">
    <location>
        <begin position="30"/>
        <end position="47"/>
    </location>
</feature>
<sequence length="515" mass="57543">MSRVWKAVGVRTDPAEERSPLEHLMQNSRLILAFAFGVCLIAATYIYDPSLVTGMVSPTTDSLDSAPYLSRPQDNPSNTALFSSRAAFILRKLTDAPQEGAELNKAEAGRRIVFGIGTGRCGTLSLHQLLSKQERSKVTDESRKPSTPIWDLPKDKLEEIAERRIRYLRNEPGDPLLVGDVWSAHLPYIDAYIKLAPETKVIALERDRTKVVESFDAKTPGRNHWQDWYEGARWKADNFWDPCFPTYNRNLTKREAIGAYWDDYHVELDRLVAQYPDNVRKYKTEELLGQSDATRKEMLRFIGVENPRVFGRIHINELKNKVGVTSRRPALRHARPTPANRQGVQMGKGRMGSAVNQVQRNLQIAKPAPVASQPSQPMEQGAGGGENKLQHISSETQPTEHASTQASEPGQEVSSSVPSMQQAVPGGPTRGESAWMHKRTMDALQKKEWQPGAHQKSQLTRMQQSKASPAHVIKREPVRIGSPLQRGSARPYSRRQIGGIRAEPQSKSQATIGGT</sequence>
<keyword evidence="2" id="KW-0812">Transmembrane</keyword>
<feature type="region of interest" description="Disordered" evidence="1">
    <location>
        <begin position="367"/>
        <end position="433"/>
    </location>
</feature>
<evidence type="ECO:0000313" key="3">
    <source>
        <dbReference type="EMBL" id="KAK3280037.1"/>
    </source>
</evidence>
<feature type="compositionally biased region" description="Polar residues" evidence="1">
    <location>
        <begin position="390"/>
        <end position="422"/>
    </location>
</feature>
<name>A0AAE0LCH1_9CHLO</name>
<evidence type="ECO:0000313" key="4">
    <source>
        <dbReference type="Proteomes" id="UP001190700"/>
    </source>
</evidence>
<dbReference type="Gene3D" id="3.40.50.300">
    <property type="entry name" value="P-loop containing nucleotide triphosphate hydrolases"/>
    <property type="match status" value="1"/>
</dbReference>
<feature type="compositionally biased region" description="Polar residues" evidence="1">
    <location>
        <begin position="505"/>
        <end position="515"/>
    </location>
</feature>
<accession>A0AAE0LCH1</accession>
<comment type="caution">
    <text evidence="3">The sequence shown here is derived from an EMBL/GenBank/DDBJ whole genome shotgun (WGS) entry which is preliminary data.</text>
</comment>
<dbReference type="Proteomes" id="UP001190700">
    <property type="component" value="Unassembled WGS sequence"/>
</dbReference>
<organism evidence="3 4">
    <name type="scientific">Cymbomonas tetramitiformis</name>
    <dbReference type="NCBI Taxonomy" id="36881"/>
    <lineage>
        <taxon>Eukaryota</taxon>
        <taxon>Viridiplantae</taxon>
        <taxon>Chlorophyta</taxon>
        <taxon>Pyramimonadophyceae</taxon>
        <taxon>Pyramimonadales</taxon>
        <taxon>Pyramimonadaceae</taxon>
        <taxon>Cymbomonas</taxon>
    </lineage>
</organism>
<keyword evidence="2" id="KW-0472">Membrane</keyword>
<protein>
    <recommendedName>
        <fullName evidence="5">Sulfotransferase</fullName>
    </recommendedName>
</protein>
<reference evidence="3 4" key="1">
    <citation type="journal article" date="2015" name="Genome Biol. Evol.">
        <title>Comparative Genomics of a Bacterivorous Green Alga Reveals Evolutionary Causalities and Consequences of Phago-Mixotrophic Mode of Nutrition.</title>
        <authorList>
            <person name="Burns J.A."/>
            <person name="Paasch A."/>
            <person name="Narechania A."/>
            <person name="Kim E."/>
        </authorList>
    </citation>
    <scope>NUCLEOTIDE SEQUENCE [LARGE SCALE GENOMIC DNA]</scope>
    <source>
        <strain evidence="3 4">PLY_AMNH</strain>
    </source>
</reference>
<dbReference type="InterPro" id="IPR027417">
    <property type="entry name" value="P-loop_NTPase"/>
</dbReference>
<gene>
    <name evidence="3" type="ORF">CYMTET_12106</name>
</gene>
<keyword evidence="2" id="KW-1133">Transmembrane helix</keyword>
<proteinExistence type="predicted"/>